<comment type="caution">
    <text evidence="2">The sequence shown here is derived from an EMBL/GenBank/DDBJ whole genome shotgun (WGS) entry which is preliminary data.</text>
</comment>
<dbReference type="SUPFAM" id="SSF52218">
    <property type="entry name" value="Flavoproteins"/>
    <property type="match status" value="1"/>
</dbReference>
<sequence length="184" mass="20476">MKVQIIYSSLSGKTKRLAEAISAGITEADTWTLHNLKDEEPELDGDIILLGYWVDKGGPEKKMQEFMKKVSGKAVGIFCTLGFYADSAHANQSVNAGIDIVKKNNTIIGSYVCNGALSEQIIEMFRKNGTQGTHSASPENEIRWSIMASHPTKAECELGAERFRERIEIYRQFQEKGLPFKSIS</sequence>
<evidence type="ECO:0000313" key="3">
    <source>
        <dbReference type="Proteomes" id="UP000824201"/>
    </source>
</evidence>
<dbReference type="Pfam" id="PF12641">
    <property type="entry name" value="Flavodoxin_3"/>
    <property type="match status" value="1"/>
</dbReference>
<evidence type="ECO:0000259" key="1">
    <source>
        <dbReference type="Pfam" id="PF12641"/>
    </source>
</evidence>
<reference evidence="2" key="2">
    <citation type="journal article" date="2021" name="PeerJ">
        <title>Extensive microbial diversity within the chicken gut microbiome revealed by metagenomics and culture.</title>
        <authorList>
            <person name="Gilroy R."/>
            <person name="Ravi A."/>
            <person name="Getino M."/>
            <person name="Pursley I."/>
            <person name="Horton D.L."/>
            <person name="Alikhan N.F."/>
            <person name="Baker D."/>
            <person name="Gharbi K."/>
            <person name="Hall N."/>
            <person name="Watson M."/>
            <person name="Adriaenssens E.M."/>
            <person name="Foster-Nyarko E."/>
            <person name="Jarju S."/>
            <person name="Secka A."/>
            <person name="Antonio M."/>
            <person name="Oren A."/>
            <person name="Chaudhuri R.R."/>
            <person name="La Ragione R."/>
            <person name="Hildebrand F."/>
            <person name="Pallen M.J."/>
        </authorList>
    </citation>
    <scope>NUCLEOTIDE SEQUENCE</scope>
    <source>
        <strain evidence="2">ChiW13-3771</strain>
    </source>
</reference>
<organism evidence="2 3">
    <name type="scientific">Candidatus Fimimorpha faecalis</name>
    <dbReference type="NCBI Taxonomy" id="2840824"/>
    <lineage>
        <taxon>Bacteria</taxon>
        <taxon>Bacillati</taxon>
        <taxon>Bacillota</taxon>
        <taxon>Clostridia</taxon>
        <taxon>Eubacteriales</taxon>
        <taxon>Candidatus Fimimorpha</taxon>
    </lineage>
</organism>
<dbReference type="GO" id="GO:0009055">
    <property type="term" value="F:electron transfer activity"/>
    <property type="evidence" value="ECO:0007669"/>
    <property type="project" value="InterPro"/>
</dbReference>
<dbReference type="AlphaFoldDB" id="A0A9D1EDK9"/>
<dbReference type="InterPro" id="IPR008254">
    <property type="entry name" value="Flavodoxin/NO_synth"/>
</dbReference>
<gene>
    <name evidence="2" type="ORF">IAC96_04590</name>
</gene>
<reference evidence="2" key="1">
    <citation type="submission" date="2020-10" db="EMBL/GenBank/DDBJ databases">
        <authorList>
            <person name="Gilroy R."/>
        </authorList>
    </citation>
    <scope>NUCLEOTIDE SEQUENCE</scope>
    <source>
        <strain evidence="2">ChiW13-3771</strain>
    </source>
</reference>
<protein>
    <recommendedName>
        <fullName evidence="1">Flavodoxin-like domain-containing protein</fullName>
    </recommendedName>
</protein>
<dbReference type="GO" id="GO:0010181">
    <property type="term" value="F:FMN binding"/>
    <property type="evidence" value="ECO:0007669"/>
    <property type="project" value="InterPro"/>
</dbReference>
<dbReference type="PROSITE" id="PS00201">
    <property type="entry name" value="FLAVODOXIN"/>
    <property type="match status" value="1"/>
</dbReference>
<feature type="domain" description="Flavodoxin-like" evidence="1">
    <location>
        <begin position="5"/>
        <end position="157"/>
    </location>
</feature>
<dbReference type="Proteomes" id="UP000824201">
    <property type="component" value="Unassembled WGS sequence"/>
</dbReference>
<dbReference type="GO" id="GO:0016651">
    <property type="term" value="F:oxidoreductase activity, acting on NAD(P)H"/>
    <property type="evidence" value="ECO:0007669"/>
    <property type="project" value="UniProtKB-ARBA"/>
</dbReference>
<dbReference type="InterPro" id="IPR029039">
    <property type="entry name" value="Flavoprotein-like_sf"/>
</dbReference>
<name>A0A9D1EDK9_9FIRM</name>
<dbReference type="Gene3D" id="3.40.50.360">
    <property type="match status" value="1"/>
</dbReference>
<proteinExistence type="predicted"/>
<evidence type="ECO:0000313" key="2">
    <source>
        <dbReference type="EMBL" id="HIR88210.1"/>
    </source>
</evidence>
<accession>A0A9D1EDK9</accession>
<dbReference type="InterPro" id="IPR001226">
    <property type="entry name" value="Flavodoxin_CS"/>
</dbReference>
<dbReference type="EMBL" id="DVHN01000052">
    <property type="protein sequence ID" value="HIR88210.1"/>
    <property type="molecule type" value="Genomic_DNA"/>
</dbReference>